<accession>A0A0W1RB34</accession>
<keyword evidence="5" id="KW-1185">Reference proteome</keyword>
<dbReference type="Pfam" id="PF13559">
    <property type="entry name" value="DUF4129"/>
    <property type="match status" value="1"/>
</dbReference>
<keyword evidence="2" id="KW-0812">Transmembrane</keyword>
<protein>
    <recommendedName>
        <fullName evidence="3">Protein-glutamine gamma-glutamyltransferase-like C-terminal domain-containing protein</fullName>
    </recommendedName>
</protein>
<feature type="transmembrane region" description="Helical" evidence="2">
    <location>
        <begin position="171"/>
        <end position="191"/>
    </location>
</feature>
<reference evidence="4 5" key="1">
    <citation type="submission" date="2015-12" db="EMBL/GenBank/DDBJ databases">
        <title>Haloprofundus marisrubri gen. nov., sp. nov., an extremely halophilic archaeon isolated from the Discovery deep brine-seawater interface in the Red Sea.</title>
        <authorList>
            <person name="Zhang G."/>
            <person name="Stingl U."/>
            <person name="Rashid M."/>
        </authorList>
    </citation>
    <scope>NUCLEOTIDE SEQUENCE [LARGE SCALE GENOMIC DNA]</scope>
    <source>
        <strain evidence="4 5">SB9</strain>
    </source>
</reference>
<gene>
    <name evidence="4" type="ORF">AUR64_08015</name>
</gene>
<keyword evidence="2" id="KW-0472">Membrane</keyword>
<dbReference type="RefSeq" id="WP_058580928.1">
    <property type="nucleotide sequence ID" value="NZ_LOPU01000017.1"/>
</dbReference>
<comment type="caution">
    <text evidence="4">The sequence shown here is derived from an EMBL/GenBank/DDBJ whole genome shotgun (WGS) entry which is preliminary data.</text>
</comment>
<feature type="region of interest" description="Disordered" evidence="1">
    <location>
        <begin position="309"/>
        <end position="330"/>
    </location>
</feature>
<dbReference type="Proteomes" id="UP000054387">
    <property type="component" value="Unassembled WGS sequence"/>
</dbReference>
<sequence>MQRDTALRIGLAALAVCALALAAATLDSAVVTDDGGSFGFGPSDSGSFGGENDAPEDQPPLGGSEASAAPVISFCLPWLTQWWVVPAIVGVFLVMNAVARYRTGSYLLGLAFTVSFGSLVFVFYVLLTSCATPQQSFGFGNSNATNNSVFSGASGSSGLTGAGETITSPTLLLLVVLGVVLVGAVLLLFVSTGDDDEVVERSDDTTEPVPDVAALGEAAGRAADRIEANADTDNEVYRAWTEMTGLLDVERPQTSTPAEFAAAAEDAGMAREDVRELTDLFEQVRYGDSEVTADREERAVSALRRIESTYSEANSRIGGDDADAGRGETR</sequence>
<dbReference type="AlphaFoldDB" id="A0A0W1RB34"/>
<evidence type="ECO:0000313" key="4">
    <source>
        <dbReference type="EMBL" id="KTG10604.1"/>
    </source>
</evidence>
<dbReference type="STRING" id="1514971.AUR64_08015"/>
<dbReference type="OrthoDB" id="206550at2157"/>
<keyword evidence="2" id="KW-1133">Transmembrane helix</keyword>
<dbReference type="InterPro" id="IPR025403">
    <property type="entry name" value="TgpA-like_C"/>
</dbReference>
<feature type="domain" description="Protein-glutamine gamma-glutamyltransferase-like C-terminal" evidence="3">
    <location>
        <begin position="238"/>
        <end position="304"/>
    </location>
</feature>
<evidence type="ECO:0000259" key="3">
    <source>
        <dbReference type="Pfam" id="PF13559"/>
    </source>
</evidence>
<dbReference type="EMBL" id="LOPU01000017">
    <property type="protein sequence ID" value="KTG10604.1"/>
    <property type="molecule type" value="Genomic_DNA"/>
</dbReference>
<evidence type="ECO:0000256" key="2">
    <source>
        <dbReference type="SAM" id="Phobius"/>
    </source>
</evidence>
<evidence type="ECO:0000313" key="5">
    <source>
        <dbReference type="Proteomes" id="UP000054387"/>
    </source>
</evidence>
<name>A0A0W1RB34_9EURY</name>
<feature type="transmembrane region" description="Helical" evidence="2">
    <location>
        <begin position="80"/>
        <end position="99"/>
    </location>
</feature>
<proteinExistence type="predicted"/>
<evidence type="ECO:0000256" key="1">
    <source>
        <dbReference type="SAM" id="MobiDB-lite"/>
    </source>
</evidence>
<organism evidence="4 5">
    <name type="scientific">Haloprofundus marisrubri</name>
    <dbReference type="NCBI Taxonomy" id="1514971"/>
    <lineage>
        <taxon>Archaea</taxon>
        <taxon>Methanobacteriati</taxon>
        <taxon>Methanobacteriota</taxon>
        <taxon>Stenosarchaea group</taxon>
        <taxon>Halobacteria</taxon>
        <taxon>Halobacteriales</taxon>
        <taxon>Haloferacaceae</taxon>
        <taxon>Haloprofundus</taxon>
    </lineage>
</organism>
<feature type="transmembrane region" description="Helical" evidence="2">
    <location>
        <begin position="106"/>
        <end position="127"/>
    </location>
</feature>